<dbReference type="EMBL" id="UOEK01000224">
    <property type="protein sequence ID" value="VAW02027.1"/>
    <property type="molecule type" value="Genomic_DNA"/>
</dbReference>
<dbReference type="Gene3D" id="3.20.20.140">
    <property type="entry name" value="Metal-dependent hydrolases"/>
    <property type="match status" value="1"/>
</dbReference>
<dbReference type="SUPFAM" id="SSF51556">
    <property type="entry name" value="Metallo-dependent hydrolases"/>
    <property type="match status" value="1"/>
</dbReference>
<sequence>MVFDAHMHVGDFPMFGVSLDGPGLQAAMDEAGVDDGVVFHPDNDLVARTVSELGSVHALFWANPRSDNVVAECSRLLDSEEFVGVKLHPLLDGYHPNDPAVHPIMEVLRDQGGAALIHCGHPIFTLPWSIEELVVEFPDVPVILGHMGHGNIIYINAAIDVAERNANVYLETSGMPMHTKIVEAVHRVGRERVLFGSDAPFHDMMVELLKVRRSGLSDEDLEWVEGRSAERLFLGR</sequence>
<organism evidence="3">
    <name type="scientific">hydrothermal vent metagenome</name>
    <dbReference type="NCBI Taxonomy" id="652676"/>
    <lineage>
        <taxon>unclassified sequences</taxon>
        <taxon>metagenomes</taxon>
        <taxon>ecological metagenomes</taxon>
    </lineage>
</organism>
<accession>A0A3B0SM15</accession>
<dbReference type="InterPro" id="IPR006680">
    <property type="entry name" value="Amidohydro-rel"/>
</dbReference>
<evidence type="ECO:0000256" key="1">
    <source>
        <dbReference type="ARBA" id="ARBA00023239"/>
    </source>
</evidence>
<dbReference type="InterPro" id="IPR032465">
    <property type="entry name" value="ACMSD"/>
</dbReference>
<reference evidence="3" key="1">
    <citation type="submission" date="2018-06" db="EMBL/GenBank/DDBJ databases">
        <authorList>
            <person name="Zhirakovskaya E."/>
        </authorList>
    </citation>
    <scope>NUCLEOTIDE SEQUENCE</scope>
</reference>
<dbReference type="Pfam" id="PF04909">
    <property type="entry name" value="Amidohydro_2"/>
    <property type="match status" value="1"/>
</dbReference>
<gene>
    <name evidence="3" type="ORF">MNBD_ACTINO02-2026</name>
</gene>
<name>A0A3B0SM15_9ZZZZ</name>
<evidence type="ECO:0000313" key="3">
    <source>
        <dbReference type="EMBL" id="VAW02027.1"/>
    </source>
</evidence>
<proteinExistence type="predicted"/>
<dbReference type="PANTHER" id="PTHR21240">
    <property type="entry name" value="2-AMINO-3-CARBOXYLMUCONATE-6-SEMIALDEHYDE DECARBOXYLASE"/>
    <property type="match status" value="1"/>
</dbReference>
<keyword evidence="1" id="KW-0456">Lyase</keyword>
<dbReference type="GO" id="GO:0016831">
    <property type="term" value="F:carboxy-lyase activity"/>
    <property type="evidence" value="ECO:0007669"/>
    <property type="project" value="InterPro"/>
</dbReference>
<feature type="domain" description="Amidohydrolase-related" evidence="2">
    <location>
        <begin position="27"/>
        <end position="233"/>
    </location>
</feature>
<evidence type="ECO:0000259" key="2">
    <source>
        <dbReference type="Pfam" id="PF04909"/>
    </source>
</evidence>
<dbReference type="AlphaFoldDB" id="A0A3B0SM15"/>
<protein>
    <recommendedName>
        <fullName evidence="2">Amidohydrolase-related domain-containing protein</fullName>
    </recommendedName>
</protein>
<dbReference type="GO" id="GO:0016787">
    <property type="term" value="F:hydrolase activity"/>
    <property type="evidence" value="ECO:0007669"/>
    <property type="project" value="InterPro"/>
</dbReference>
<dbReference type="InterPro" id="IPR032466">
    <property type="entry name" value="Metal_Hydrolase"/>
</dbReference>